<dbReference type="Proteomes" id="UP000269221">
    <property type="component" value="Unassembled WGS sequence"/>
</dbReference>
<evidence type="ECO:0000256" key="1">
    <source>
        <dbReference type="SAM" id="MobiDB-lite"/>
    </source>
</evidence>
<evidence type="ECO:0000313" key="2">
    <source>
        <dbReference type="EMBL" id="RMC02864.1"/>
    </source>
</evidence>
<dbReference type="AlphaFoldDB" id="A0A3M0JUR0"/>
<accession>A0A3M0JUR0</accession>
<keyword evidence="3" id="KW-1185">Reference proteome</keyword>
<organism evidence="2 3">
    <name type="scientific">Hirundo rustica rustica</name>
    <dbReference type="NCBI Taxonomy" id="333673"/>
    <lineage>
        <taxon>Eukaryota</taxon>
        <taxon>Metazoa</taxon>
        <taxon>Chordata</taxon>
        <taxon>Craniata</taxon>
        <taxon>Vertebrata</taxon>
        <taxon>Euteleostomi</taxon>
        <taxon>Archelosauria</taxon>
        <taxon>Archosauria</taxon>
        <taxon>Dinosauria</taxon>
        <taxon>Saurischia</taxon>
        <taxon>Theropoda</taxon>
        <taxon>Coelurosauria</taxon>
        <taxon>Aves</taxon>
        <taxon>Neognathae</taxon>
        <taxon>Neoaves</taxon>
        <taxon>Telluraves</taxon>
        <taxon>Australaves</taxon>
        <taxon>Passeriformes</taxon>
        <taxon>Sylvioidea</taxon>
        <taxon>Hirundinidae</taxon>
        <taxon>Hirundo</taxon>
    </lineage>
</organism>
<proteinExistence type="predicted"/>
<dbReference type="EMBL" id="QRBI01000131">
    <property type="protein sequence ID" value="RMC02864.1"/>
    <property type="molecule type" value="Genomic_DNA"/>
</dbReference>
<comment type="caution">
    <text evidence="2">The sequence shown here is derived from an EMBL/GenBank/DDBJ whole genome shotgun (WGS) entry which is preliminary data.</text>
</comment>
<gene>
    <name evidence="2" type="ORF">DUI87_20056</name>
</gene>
<sequence>MALHPETISSSRVCNIIIENIVYVAELIKAMKLQGSVLRREEREEKRKRREEREREEKRREKRRERREEKRREEKRREEDYCSSDSPENLSLEFTSDTKVFVSQQRNNGRAKNTELLPFQNLI</sequence>
<feature type="compositionally biased region" description="Basic and acidic residues" evidence="1">
    <location>
        <begin position="38"/>
        <end position="59"/>
    </location>
</feature>
<name>A0A3M0JUR0_HIRRU</name>
<feature type="region of interest" description="Disordered" evidence="1">
    <location>
        <begin position="38"/>
        <end position="96"/>
    </location>
</feature>
<feature type="compositionally biased region" description="Basic and acidic residues" evidence="1">
    <location>
        <begin position="66"/>
        <end position="80"/>
    </location>
</feature>
<reference evidence="2 3" key="1">
    <citation type="submission" date="2018-07" db="EMBL/GenBank/DDBJ databases">
        <title>A high quality draft genome assembly of the barn swallow (H. rustica rustica).</title>
        <authorList>
            <person name="Formenti G."/>
            <person name="Chiara M."/>
            <person name="Poveda L."/>
            <person name="Francoijs K.-J."/>
            <person name="Bonisoli-Alquati A."/>
            <person name="Canova L."/>
            <person name="Gianfranceschi L."/>
            <person name="Horner D.S."/>
            <person name="Saino N."/>
        </authorList>
    </citation>
    <scope>NUCLEOTIDE SEQUENCE [LARGE SCALE GENOMIC DNA]</scope>
    <source>
        <strain evidence="2">Chelidonia</strain>
        <tissue evidence="2">Blood</tissue>
    </source>
</reference>
<feature type="compositionally biased region" description="Polar residues" evidence="1">
    <location>
        <begin position="83"/>
        <end position="96"/>
    </location>
</feature>
<protein>
    <submittedName>
        <fullName evidence="2">Uncharacterized protein</fullName>
    </submittedName>
</protein>
<evidence type="ECO:0000313" key="3">
    <source>
        <dbReference type="Proteomes" id="UP000269221"/>
    </source>
</evidence>